<feature type="compositionally biased region" description="Basic residues" evidence="1">
    <location>
        <begin position="151"/>
        <end position="161"/>
    </location>
</feature>
<gene>
    <name evidence="2" type="ORF">SEPCBS119000_005576</name>
</gene>
<keyword evidence="3" id="KW-1185">Reference proteome</keyword>
<dbReference type="EMBL" id="CAWUON010000108">
    <property type="protein sequence ID" value="CAK7273287.1"/>
    <property type="molecule type" value="Genomic_DNA"/>
</dbReference>
<organism evidence="2 3">
    <name type="scientific">Sporothrix epigloea</name>
    <dbReference type="NCBI Taxonomy" id="1892477"/>
    <lineage>
        <taxon>Eukaryota</taxon>
        <taxon>Fungi</taxon>
        <taxon>Dikarya</taxon>
        <taxon>Ascomycota</taxon>
        <taxon>Pezizomycotina</taxon>
        <taxon>Sordariomycetes</taxon>
        <taxon>Sordariomycetidae</taxon>
        <taxon>Ophiostomatales</taxon>
        <taxon>Ophiostomataceae</taxon>
        <taxon>Sporothrix</taxon>
    </lineage>
</organism>
<evidence type="ECO:0000313" key="2">
    <source>
        <dbReference type="EMBL" id="CAK7273287.1"/>
    </source>
</evidence>
<reference evidence="2 3" key="1">
    <citation type="submission" date="2024-01" db="EMBL/GenBank/DDBJ databases">
        <authorList>
            <person name="Allen C."/>
            <person name="Tagirdzhanova G."/>
        </authorList>
    </citation>
    <scope>NUCLEOTIDE SEQUENCE [LARGE SCALE GENOMIC DNA]</scope>
    <source>
        <strain evidence="2 3">CBS 119000</strain>
    </source>
</reference>
<dbReference type="InterPro" id="IPR013175">
    <property type="entry name" value="INO80_su_Ies4"/>
</dbReference>
<feature type="region of interest" description="Disordered" evidence="1">
    <location>
        <begin position="35"/>
        <end position="82"/>
    </location>
</feature>
<comment type="caution">
    <text evidence="2">The sequence shown here is derived from an EMBL/GenBank/DDBJ whole genome shotgun (WGS) entry which is preliminary data.</text>
</comment>
<feature type="region of interest" description="Disordered" evidence="1">
    <location>
        <begin position="231"/>
        <end position="272"/>
    </location>
</feature>
<feature type="compositionally biased region" description="Polar residues" evidence="1">
    <location>
        <begin position="234"/>
        <end position="258"/>
    </location>
</feature>
<dbReference type="Proteomes" id="UP001642502">
    <property type="component" value="Unassembled WGS sequence"/>
</dbReference>
<evidence type="ECO:0000256" key="1">
    <source>
        <dbReference type="SAM" id="MobiDB-lite"/>
    </source>
</evidence>
<evidence type="ECO:0008006" key="4">
    <source>
        <dbReference type="Google" id="ProtNLM"/>
    </source>
</evidence>
<dbReference type="PANTHER" id="PTHR28061:SF1">
    <property type="entry name" value="INO80 COMPLEX SUBUNIT 4"/>
    <property type="match status" value="1"/>
</dbReference>
<dbReference type="Pfam" id="PF08193">
    <property type="entry name" value="INO80_Ies4"/>
    <property type="match status" value="1"/>
</dbReference>
<feature type="region of interest" description="Disordered" evidence="1">
    <location>
        <begin position="294"/>
        <end position="321"/>
    </location>
</feature>
<evidence type="ECO:0000313" key="3">
    <source>
        <dbReference type="Proteomes" id="UP001642502"/>
    </source>
</evidence>
<sequence length="321" mass="32260">MSIHATDRRKSEKLDKNAPRVVTLTVSPGKLRAIFPTPIPSRIPGRENGGSNIVPGGKDKKGRVSGAIPAPSQSEAPSTTKVTAAVDTTTGATQPVADNMAIASAPADEDGGAAVKKRGVKRSAAAAGVGGAASPGPSSINGDTPVPAARVRSKPGPKKKAKLDDGVEVRAPTTAAHKLGPKASMGAINAGLRALDRSGKPCRKWIKGGFQLKSFTGVYWSIPRWRAPPKLAASTENSTNGGEDSASGATPSADSNGSAKKDNGGRENGQLSALHGIDGIRVEAAGTMLSDAEATNAATSAMASPSVEPVTAAATPIAATT</sequence>
<name>A0ABP0E286_9PEZI</name>
<feature type="region of interest" description="Disordered" evidence="1">
    <location>
        <begin position="128"/>
        <end position="167"/>
    </location>
</feature>
<accession>A0ABP0E286</accession>
<protein>
    <recommendedName>
        <fullName evidence="4">Duf1711 domain containing protein</fullName>
    </recommendedName>
</protein>
<proteinExistence type="predicted"/>
<dbReference type="PANTHER" id="PTHR28061">
    <property type="entry name" value="INO EIGHTY SUBUNIT 4"/>
    <property type="match status" value="1"/>
</dbReference>